<sequence>MYYFSDEVKDASADADKAGEQRVDYGRTPERRLIPQVEEAIQLLEQASKQYHHADSLFLLGELYFHGLYAKQRDFTQALGYYEQLSELTGNATAQQRAGFIYSIGLGRTRADPRKSLLYTTFAGIGGDTVAEMTLGYRYLYGIGVPKSCEESVYYYQRVADKAIDYFDSGPPGGRRLPRTRIRLADEEGGVFGIKSTGQAANGVELDEVLEYYRLAAEKGDLQAKLILGQLYHRGSNRIKQDFRRAKRYYRSVASRVYSSNGKQKRTKNVDKEVAHLAAQAAGLIGEMYWRGEGVKANNAVALRWFKHAIEYDDPVAYNALGVMYRDGVVVHKDLTRATKYFHKAANMENDEAQVNLGKIMFDRKSYNEAKYFFTAAASRGNILGQYYLADMHWEGLGTSYSCPLAVAYYKTVAEKGDWQYSPIPAGYQAYKRGDYETALLVYLQAAEMGYDVAQINAAWLLDKQRHGQLAMTSDYGEVALSQRMRAANQGNTDARVKSGDYYYAGIGTPRDVKQAARCYHSVARNDVSDLAMWNLGWMHEHGIGVTKDFYLARRWYKRALEINSNAYFPVVASIVKLYIHWTWSWITN</sequence>
<dbReference type="InterPro" id="IPR050767">
    <property type="entry name" value="Sel1_AlgK"/>
</dbReference>
<dbReference type="PANTHER" id="PTHR11102:SF147">
    <property type="entry name" value="SEL1L ADAPTOR SUBUNIT OF ERAD E3 UBIQUITIN LIGASE"/>
    <property type="match status" value="1"/>
</dbReference>
<evidence type="ECO:0000256" key="1">
    <source>
        <dbReference type="ARBA" id="ARBA00038101"/>
    </source>
</evidence>
<dbReference type="InterPro" id="IPR011990">
    <property type="entry name" value="TPR-like_helical_dom_sf"/>
</dbReference>
<dbReference type="Gene3D" id="1.25.40.10">
    <property type="entry name" value="Tetratricopeptide repeat domain"/>
    <property type="match status" value="4"/>
</dbReference>
<dbReference type="GO" id="GO:0036503">
    <property type="term" value="P:ERAD pathway"/>
    <property type="evidence" value="ECO:0007669"/>
    <property type="project" value="TreeGrafter"/>
</dbReference>
<comment type="similarity">
    <text evidence="1">Belongs to the sel-1 family.</text>
</comment>
<dbReference type="GO" id="GO:0005789">
    <property type="term" value="C:endoplasmic reticulum membrane"/>
    <property type="evidence" value="ECO:0007669"/>
    <property type="project" value="TreeGrafter"/>
</dbReference>
<feature type="non-terminal residue" evidence="3">
    <location>
        <position position="589"/>
    </location>
</feature>
<evidence type="ECO:0000256" key="2">
    <source>
        <dbReference type="SAM" id="MobiDB-lite"/>
    </source>
</evidence>
<dbReference type="Pfam" id="PF08238">
    <property type="entry name" value="Sel1"/>
    <property type="match status" value="12"/>
</dbReference>
<reference evidence="4" key="1">
    <citation type="journal article" date="2018" name="Nat. Microbiol.">
        <title>Leveraging single-cell genomics to expand the fungal tree of life.</title>
        <authorList>
            <person name="Ahrendt S.R."/>
            <person name="Quandt C.A."/>
            <person name="Ciobanu D."/>
            <person name="Clum A."/>
            <person name="Salamov A."/>
            <person name="Andreopoulos B."/>
            <person name="Cheng J.F."/>
            <person name="Woyke T."/>
            <person name="Pelin A."/>
            <person name="Henrissat B."/>
            <person name="Reynolds N.K."/>
            <person name="Benny G.L."/>
            <person name="Smith M.E."/>
            <person name="James T.Y."/>
            <person name="Grigoriev I.V."/>
        </authorList>
    </citation>
    <scope>NUCLEOTIDE SEQUENCE [LARGE SCALE GENOMIC DNA]</scope>
    <source>
        <strain evidence="4">Benny S71-1</strain>
    </source>
</reference>
<keyword evidence="4" id="KW-1185">Reference proteome</keyword>
<name>A0A4P9Z1G1_9FUNG</name>
<dbReference type="AlphaFoldDB" id="A0A4P9Z1G1"/>
<evidence type="ECO:0000313" key="3">
    <source>
        <dbReference type="EMBL" id="RKP26333.1"/>
    </source>
</evidence>
<evidence type="ECO:0008006" key="5">
    <source>
        <dbReference type="Google" id="ProtNLM"/>
    </source>
</evidence>
<dbReference type="OrthoDB" id="27934at2759"/>
<dbReference type="SMART" id="SM00671">
    <property type="entry name" value="SEL1"/>
    <property type="match status" value="12"/>
</dbReference>
<organism evidence="3 4">
    <name type="scientific">Syncephalis pseudoplumigaleata</name>
    <dbReference type="NCBI Taxonomy" id="1712513"/>
    <lineage>
        <taxon>Eukaryota</taxon>
        <taxon>Fungi</taxon>
        <taxon>Fungi incertae sedis</taxon>
        <taxon>Zoopagomycota</taxon>
        <taxon>Zoopagomycotina</taxon>
        <taxon>Zoopagomycetes</taxon>
        <taxon>Zoopagales</taxon>
        <taxon>Piptocephalidaceae</taxon>
        <taxon>Syncephalis</taxon>
    </lineage>
</organism>
<gene>
    <name evidence="3" type="ORF">SYNPS1DRAFT_14339</name>
</gene>
<dbReference type="SUPFAM" id="SSF81901">
    <property type="entry name" value="HCP-like"/>
    <property type="match status" value="3"/>
</dbReference>
<feature type="region of interest" description="Disordered" evidence="2">
    <location>
        <begin position="1"/>
        <end position="22"/>
    </location>
</feature>
<protein>
    <recommendedName>
        <fullName evidence="5">HCP-like protein</fullName>
    </recommendedName>
</protein>
<dbReference type="Proteomes" id="UP000278143">
    <property type="component" value="Unassembled WGS sequence"/>
</dbReference>
<evidence type="ECO:0000313" key="4">
    <source>
        <dbReference type="Proteomes" id="UP000278143"/>
    </source>
</evidence>
<accession>A0A4P9Z1G1</accession>
<dbReference type="PANTHER" id="PTHR11102">
    <property type="entry name" value="SEL-1-LIKE PROTEIN"/>
    <property type="match status" value="1"/>
</dbReference>
<dbReference type="InterPro" id="IPR006597">
    <property type="entry name" value="Sel1-like"/>
</dbReference>
<dbReference type="EMBL" id="KZ989451">
    <property type="protein sequence ID" value="RKP26333.1"/>
    <property type="molecule type" value="Genomic_DNA"/>
</dbReference>
<proteinExistence type="inferred from homology"/>